<keyword evidence="1" id="KW-0227">DNA damage</keyword>
<dbReference type="PANTHER" id="PTHR10815">
    <property type="entry name" value="METHYLATED-DNA--PROTEIN-CYSTEINE METHYLTRANSFERASE"/>
    <property type="match status" value="1"/>
</dbReference>
<dbReference type="Gene3D" id="3.30.160.70">
    <property type="entry name" value="Methylated DNA-protein cysteine methyltransferase domain"/>
    <property type="match status" value="1"/>
</dbReference>
<dbReference type="Proteomes" id="UP000007030">
    <property type="component" value="Chromosome"/>
</dbReference>
<protein>
    <submittedName>
        <fullName evidence="4">Methylated-DNA/protein-cysteinemethyltransferase</fullName>
    </submittedName>
</protein>
<dbReference type="RefSeq" id="WP_013703295.1">
    <property type="nucleotide sequence ID" value="NC_015387.1"/>
</dbReference>
<dbReference type="Pfam" id="PF01035">
    <property type="entry name" value="DNA_binding_1"/>
    <property type="match status" value="1"/>
</dbReference>
<evidence type="ECO:0000259" key="2">
    <source>
        <dbReference type="Pfam" id="PF01035"/>
    </source>
</evidence>
<feature type="domain" description="Methylated-DNA-[protein]-cysteine S-methyltransferase DNA binding" evidence="2">
    <location>
        <begin position="74"/>
        <end position="149"/>
    </location>
</feature>
<name>F2NLY5_MARHT</name>
<dbReference type="InterPro" id="IPR036388">
    <property type="entry name" value="WH-like_DNA-bd_sf"/>
</dbReference>
<dbReference type="AlphaFoldDB" id="F2NLY5"/>
<dbReference type="GO" id="GO:0006281">
    <property type="term" value="P:DNA repair"/>
    <property type="evidence" value="ECO:0007669"/>
    <property type="project" value="InterPro"/>
</dbReference>
<evidence type="ECO:0000313" key="4">
    <source>
        <dbReference type="EMBL" id="AEB11242.1"/>
    </source>
</evidence>
<dbReference type="InterPro" id="IPR014048">
    <property type="entry name" value="MethylDNA_cys_MeTrfase_DNA-bd"/>
</dbReference>
<feature type="domain" description="Methylguanine DNA methyltransferase ribonuclease-like" evidence="3">
    <location>
        <begin position="3"/>
        <end position="66"/>
    </location>
</feature>
<proteinExistence type="predicted"/>
<dbReference type="OrthoDB" id="9789813at2"/>
<dbReference type="InterPro" id="IPR008332">
    <property type="entry name" value="MethylG_MeTrfase_N"/>
</dbReference>
<dbReference type="SUPFAM" id="SSF53155">
    <property type="entry name" value="Methylated DNA-protein cysteine methyltransferase domain"/>
    <property type="match status" value="1"/>
</dbReference>
<reference evidence="4 5" key="1">
    <citation type="journal article" date="2012" name="Stand. Genomic Sci.">
        <title>Complete genome sequence of the aerobic, heterotroph Marinithermus hydrothermalis type strain (T1(T)) from a deep-sea hydrothermal vent chimney.</title>
        <authorList>
            <person name="Copeland A."/>
            <person name="Gu W."/>
            <person name="Yasawong M."/>
            <person name="Lapidus A."/>
            <person name="Lucas S."/>
            <person name="Deshpande S."/>
            <person name="Pagani I."/>
            <person name="Tapia R."/>
            <person name="Cheng J.F."/>
            <person name="Goodwin L.A."/>
            <person name="Pitluck S."/>
            <person name="Liolios K."/>
            <person name="Ivanova N."/>
            <person name="Mavromatis K."/>
            <person name="Mikhailova N."/>
            <person name="Pati A."/>
            <person name="Chen A."/>
            <person name="Palaniappan K."/>
            <person name="Land M."/>
            <person name="Pan C."/>
            <person name="Brambilla E.M."/>
            <person name="Rohde M."/>
            <person name="Tindall B.J."/>
            <person name="Sikorski J."/>
            <person name="Goker M."/>
            <person name="Detter J.C."/>
            <person name="Bristow J."/>
            <person name="Eisen J.A."/>
            <person name="Markowitz V."/>
            <person name="Hugenholtz P."/>
            <person name="Kyrpides N.C."/>
            <person name="Klenk H.P."/>
            <person name="Woyke T."/>
        </authorList>
    </citation>
    <scope>NUCLEOTIDE SEQUENCE [LARGE SCALE GENOMIC DNA]</scope>
    <source>
        <strain evidence="5">DSM 14884 / JCM 11576 / T1</strain>
    </source>
</reference>
<dbReference type="KEGG" id="mhd:Marky_0490"/>
<sequence length="151" mass="16308">MTGLIPTPVGLLWVHATARGLARVELGVLPRPEEGGAGQVHFQRFKEEVARYFAGEAVRFAVPLDYQGLPEARVRLYEAVRQIPFGTTTSYGAVGRMVGLSARAVGAGLGSCPFFLAVPAHRVVYADGRLGGFAGREGVKRWLLRHEGVHV</sequence>
<dbReference type="SUPFAM" id="SSF46767">
    <property type="entry name" value="Methylated DNA-protein cysteine methyltransferase, C-terminal domain"/>
    <property type="match status" value="1"/>
</dbReference>
<dbReference type="Gene3D" id="1.10.10.10">
    <property type="entry name" value="Winged helix-like DNA-binding domain superfamily/Winged helix DNA-binding domain"/>
    <property type="match status" value="1"/>
</dbReference>
<dbReference type="PANTHER" id="PTHR10815:SF13">
    <property type="entry name" value="METHYLATED-DNA--PROTEIN-CYSTEINE METHYLTRANSFERASE"/>
    <property type="match status" value="1"/>
</dbReference>
<gene>
    <name evidence="4" type="ordered locus">Marky_0490</name>
</gene>
<dbReference type="EMBL" id="CP002630">
    <property type="protein sequence ID" value="AEB11242.1"/>
    <property type="molecule type" value="Genomic_DNA"/>
</dbReference>
<accession>F2NLY5</accession>
<dbReference type="eggNOG" id="COG0350">
    <property type="taxonomic scope" value="Bacteria"/>
</dbReference>
<dbReference type="HOGENOM" id="CLU_000445_52_2_0"/>
<dbReference type="NCBIfam" id="TIGR00589">
    <property type="entry name" value="ogt"/>
    <property type="match status" value="1"/>
</dbReference>
<dbReference type="InterPro" id="IPR036217">
    <property type="entry name" value="MethylDNA_cys_MeTrfase_DNAb"/>
</dbReference>
<dbReference type="Pfam" id="PF02870">
    <property type="entry name" value="Methyltransf_1N"/>
    <property type="match status" value="1"/>
</dbReference>
<evidence type="ECO:0000313" key="5">
    <source>
        <dbReference type="Proteomes" id="UP000007030"/>
    </source>
</evidence>
<dbReference type="STRING" id="869210.Marky_0490"/>
<evidence type="ECO:0000256" key="1">
    <source>
        <dbReference type="ARBA" id="ARBA00022763"/>
    </source>
</evidence>
<organism evidence="4 5">
    <name type="scientific">Marinithermus hydrothermalis (strain DSM 14884 / JCM 11576 / T1)</name>
    <dbReference type="NCBI Taxonomy" id="869210"/>
    <lineage>
        <taxon>Bacteria</taxon>
        <taxon>Thermotogati</taxon>
        <taxon>Deinococcota</taxon>
        <taxon>Deinococci</taxon>
        <taxon>Thermales</taxon>
        <taxon>Thermaceae</taxon>
        <taxon>Marinithermus</taxon>
    </lineage>
</organism>
<keyword evidence="5" id="KW-1185">Reference proteome</keyword>
<dbReference type="CDD" id="cd06445">
    <property type="entry name" value="ATase"/>
    <property type="match status" value="1"/>
</dbReference>
<dbReference type="InterPro" id="IPR036631">
    <property type="entry name" value="MGMT_N_sf"/>
</dbReference>
<dbReference type="GO" id="GO:0003908">
    <property type="term" value="F:methylated-DNA-[protein]-cysteine S-methyltransferase activity"/>
    <property type="evidence" value="ECO:0007669"/>
    <property type="project" value="InterPro"/>
</dbReference>
<evidence type="ECO:0000259" key="3">
    <source>
        <dbReference type="Pfam" id="PF02870"/>
    </source>
</evidence>